<reference evidence="4 5" key="1">
    <citation type="submission" date="2023-06" db="EMBL/GenBank/DDBJ databases">
        <authorList>
            <person name="Oyuntsetseg B."/>
            <person name="Kim S.B."/>
        </authorList>
    </citation>
    <scope>NUCLEOTIDE SEQUENCE [LARGE SCALE GENOMIC DNA]</scope>
    <source>
        <strain evidence="4 5">2-15</strain>
    </source>
</reference>
<gene>
    <name evidence="4" type="ORF">QRX50_41485</name>
</gene>
<evidence type="ECO:0000256" key="2">
    <source>
        <dbReference type="ARBA" id="ARBA00023315"/>
    </source>
</evidence>
<dbReference type="Gene3D" id="3.40.630.30">
    <property type="match status" value="1"/>
</dbReference>
<evidence type="ECO:0000256" key="1">
    <source>
        <dbReference type="ARBA" id="ARBA00022679"/>
    </source>
</evidence>
<dbReference type="InterPro" id="IPR050832">
    <property type="entry name" value="Bact_Acetyltransf"/>
</dbReference>
<dbReference type="PROSITE" id="PS51186">
    <property type="entry name" value="GNAT"/>
    <property type="match status" value="1"/>
</dbReference>
<dbReference type="EC" id="2.3.1.-" evidence="4"/>
<accession>A0A9Y2IE38</accession>
<dbReference type="SUPFAM" id="SSF55729">
    <property type="entry name" value="Acyl-CoA N-acyltransferases (Nat)"/>
    <property type="match status" value="1"/>
</dbReference>
<protein>
    <submittedName>
        <fullName evidence="4">GNAT family N-acetyltransferase</fullName>
        <ecNumber evidence="4">2.3.1.-</ecNumber>
    </submittedName>
</protein>
<dbReference type="RefSeq" id="WP_285968546.1">
    <property type="nucleotide sequence ID" value="NZ_CP127294.1"/>
</dbReference>
<dbReference type="InterPro" id="IPR016181">
    <property type="entry name" value="Acyl_CoA_acyltransferase"/>
</dbReference>
<evidence type="ECO:0000259" key="3">
    <source>
        <dbReference type="PROSITE" id="PS51186"/>
    </source>
</evidence>
<dbReference type="GO" id="GO:0016747">
    <property type="term" value="F:acyltransferase activity, transferring groups other than amino-acyl groups"/>
    <property type="evidence" value="ECO:0007669"/>
    <property type="project" value="InterPro"/>
</dbReference>
<keyword evidence="5" id="KW-1185">Reference proteome</keyword>
<dbReference type="Proteomes" id="UP001236014">
    <property type="component" value="Chromosome"/>
</dbReference>
<dbReference type="Pfam" id="PF13508">
    <property type="entry name" value="Acetyltransf_7"/>
    <property type="match status" value="1"/>
</dbReference>
<organism evidence="4 5">
    <name type="scientific">Amycolatopsis carbonis</name>
    <dbReference type="NCBI Taxonomy" id="715471"/>
    <lineage>
        <taxon>Bacteria</taxon>
        <taxon>Bacillati</taxon>
        <taxon>Actinomycetota</taxon>
        <taxon>Actinomycetes</taxon>
        <taxon>Pseudonocardiales</taxon>
        <taxon>Pseudonocardiaceae</taxon>
        <taxon>Amycolatopsis</taxon>
    </lineage>
</organism>
<dbReference type="AlphaFoldDB" id="A0A9Y2IE38"/>
<proteinExistence type="predicted"/>
<sequence>MLPQSAAADEVLAAEVAALVNVVYATAEAGLWAGAAGRTGAAEVAGLVAAGEIAVARQSGRVVGCVRVRTVADGVGEFGLLAAAPQRQGAGIGRELVRFAEDRCRALGRRRMQLELLVPRSFTHPSKEFLAAWYTRLGYRIEEKSTIEEAYPHLAPLLATECDFLVYRKDL</sequence>
<keyword evidence="2 4" id="KW-0012">Acyltransferase</keyword>
<name>A0A9Y2IE38_9PSEU</name>
<keyword evidence="1 4" id="KW-0808">Transferase</keyword>
<evidence type="ECO:0000313" key="5">
    <source>
        <dbReference type="Proteomes" id="UP001236014"/>
    </source>
</evidence>
<dbReference type="PANTHER" id="PTHR43877">
    <property type="entry name" value="AMINOALKYLPHOSPHONATE N-ACETYLTRANSFERASE-RELATED-RELATED"/>
    <property type="match status" value="1"/>
</dbReference>
<feature type="domain" description="N-acetyltransferase" evidence="3">
    <location>
        <begin position="9"/>
        <end position="171"/>
    </location>
</feature>
<dbReference type="PANTHER" id="PTHR43877:SF2">
    <property type="entry name" value="AMINOALKYLPHOSPHONATE N-ACETYLTRANSFERASE-RELATED"/>
    <property type="match status" value="1"/>
</dbReference>
<dbReference type="KEGG" id="acab:QRX50_41485"/>
<evidence type="ECO:0000313" key="4">
    <source>
        <dbReference type="EMBL" id="WIX77809.1"/>
    </source>
</evidence>
<dbReference type="EMBL" id="CP127294">
    <property type="protein sequence ID" value="WIX77809.1"/>
    <property type="molecule type" value="Genomic_DNA"/>
</dbReference>
<dbReference type="InterPro" id="IPR000182">
    <property type="entry name" value="GNAT_dom"/>
</dbReference>
<dbReference type="CDD" id="cd04301">
    <property type="entry name" value="NAT_SF"/>
    <property type="match status" value="1"/>
</dbReference>